<reference evidence="1" key="1">
    <citation type="journal article" date="2019" name="bioRxiv">
        <title>The Genome of the Zebra Mussel, Dreissena polymorpha: A Resource for Invasive Species Research.</title>
        <authorList>
            <person name="McCartney M.A."/>
            <person name="Auch B."/>
            <person name="Kono T."/>
            <person name="Mallez S."/>
            <person name="Zhang Y."/>
            <person name="Obille A."/>
            <person name="Becker A."/>
            <person name="Abrahante J.E."/>
            <person name="Garbe J."/>
            <person name="Badalamenti J.P."/>
            <person name="Herman A."/>
            <person name="Mangelson H."/>
            <person name="Liachko I."/>
            <person name="Sullivan S."/>
            <person name="Sone E.D."/>
            <person name="Koren S."/>
            <person name="Silverstein K.A.T."/>
            <person name="Beckman K.B."/>
            <person name="Gohl D.M."/>
        </authorList>
    </citation>
    <scope>NUCLEOTIDE SEQUENCE</scope>
    <source>
        <strain evidence="1">Duluth1</strain>
        <tissue evidence="1">Whole animal</tissue>
    </source>
</reference>
<dbReference type="AlphaFoldDB" id="A0A9D4BNS2"/>
<name>A0A9D4BNS2_DREPO</name>
<gene>
    <name evidence="1" type="ORF">DPMN_076849</name>
</gene>
<sequence>MEFWPVPKAVTELLEKCEIHADEKFRFFYELHTQLCCITCITQSHRQCSKLPSVTHATI</sequence>
<protein>
    <submittedName>
        <fullName evidence="1">Uncharacterized protein</fullName>
    </submittedName>
</protein>
<evidence type="ECO:0000313" key="2">
    <source>
        <dbReference type="Proteomes" id="UP000828390"/>
    </source>
</evidence>
<comment type="caution">
    <text evidence="1">The sequence shown here is derived from an EMBL/GenBank/DDBJ whole genome shotgun (WGS) entry which is preliminary data.</text>
</comment>
<organism evidence="1 2">
    <name type="scientific">Dreissena polymorpha</name>
    <name type="common">Zebra mussel</name>
    <name type="synonym">Mytilus polymorpha</name>
    <dbReference type="NCBI Taxonomy" id="45954"/>
    <lineage>
        <taxon>Eukaryota</taxon>
        <taxon>Metazoa</taxon>
        <taxon>Spiralia</taxon>
        <taxon>Lophotrochozoa</taxon>
        <taxon>Mollusca</taxon>
        <taxon>Bivalvia</taxon>
        <taxon>Autobranchia</taxon>
        <taxon>Heteroconchia</taxon>
        <taxon>Euheterodonta</taxon>
        <taxon>Imparidentia</taxon>
        <taxon>Neoheterodontei</taxon>
        <taxon>Myida</taxon>
        <taxon>Dreissenoidea</taxon>
        <taxon>Dreissenidae</taxon>
        <taxon>Dreissena</taxon>
    </lineage>
</organism>
<proteinExistence type="predicted"/>
<dbReference type="Proteomes" id="UP000828390">
    <property type="component" value="Unassembled WGS sequence"/>
</dbReference>
<keyword evidence="2" id="KW-1185">Reference proteome</keyword>
<reference evidence="1" key="2">
    <citation type="submission" date="2020-11" db="EMBL/GenBank/DDBJ databases">
        <authorList>
            <person name="McCartney M.A."/>
            <person name="Auch B."/>
            <person name="Kono T."/>
            <person name="Mallez S."/>
            <person name="Becker A."/>
            <person name="Gohl D.M."/>
            <person name="Silverstein K.A.T."/>
            <person name="Koren S."/>
            <person name="Bechman K.B."/>
            <person name="Herman A."/>
            <person name="Abrahante J.E."/>
            <person name="Garbe J."/>
        </authorList>
    </citation>
    <scope>NUCLEOTIDE SEQUENCE</scope>
    <source>
        <strain evidence="1">Duluth1</strain>
        <tissue evidence="1">Whole animal</tissue>
    </source>
</reference>
<evidence type="ECO:0000313" key="1">
    <source>
        <dbReference type="EMBL" id="KAH3701853.1"/>
    </source>
</evidence>
<accession>A0A9D4BNS2</accession>
<dbReference type="EMBL" id="JAIWYP010000015">
    <property type="protein sequence ID" value="KAH3701853.1"/>
    <property type="molecule type" value="Genomic_DNA"/>
</dbReference>